<dbReference type="Proteomes" id="UP000185405">
    <property type="component" value="Segment"/>
</dbReference>
<dbReference type="EMBL" id="KJ019068">
    <property type="protein sequence ID" value="AIX23713.1"/>
    <property type="molecule type" value="Genomic_DNA"/>
</dbReference>
<evidence type="ECO:0000313" key="3">
    <source>
        <dbReference type="EMBL" id="AIX23713.1"/>
    </source>
</evidence>
<protein>
    <submittedName>
        <fullName evidence="2">Structural protein</fullName>
    </submittedName>
</protein>
<name>A0A0E3EX25_9CAUD</name>
<accession>A0A0E3EX25</accession>
<evidence type="ECO:0000313" key="1">
    <source>
        <dbReference type="EMBL" id="AIX15077.1"/>
    </source>
</evidence>
<dbReference type="EMBL" id="KJ019087">
    <property type="protein sequence ID" value="AIX27957.1"/>
    <property type="molecule type" value="Genomic_DNA"/>
</dbReference>
<dbReference type="Proteomes" id="UP000185397">
    <property type="component" value="Segment"/>
</dbReference>
<evidence type="ECO:0000313" key="7">
    <source>
        <dbReference type="Proteomes" id="UP000185400"/>
    </source>
</evidence>
<organism evidence="2 6">
    <name type="scientific">Synechococcus phage ACG-2014a</name>
    <dbReference type="NCBI Taxonomy" id="1493507"/>
    <lineage>
        <taxon>Viruses</taxon>
        <taxon>Duplodnaviria</taxon>
        <taxon>Heunggongvirae</taxon>
        <taxon>Uroviricota</taxon>
        <taxon>Caudoviricetes</taxon>
        <taxon>Pantevenvirales</taxon>
        <taxon>Kyanoviridae</taxon>
        <taxon>Acionnavirus</taxon>
        <taxon>Acionnavirus monteraybay</taxon>
    </lineage>
</organism>
<dbReference type="Proteomes" id="UP000185408">
    <property type="component" value="Segment"/>
</dbReference>
<dbReference type="Proteomes" id="UP000185400">
    <property type="component" value="Segment"/>
</dbReference>
<sequence>MADQGLLGQSKPAGTTNTVLYTAPVDQTASAVLTIANDGTGAAYDVGIKDFNQKLTLDASTYKLHEGDIITGYRFTVDTAIGSDAGFNPNSVITSVSGESKFTFESFYIPPTTTVYVKDVAIRPLTVESLSGAFSVGDTLTTGTSPNDTTTLVYAVSDNILHVGPSTINGSGAEFADGDSVTNGSATATISTGGVGTGEEEFVFSTTTSGGIYNLYLTDTLELFADRTYRFDISHTSMSGRDFSLSETINGEWGPDNTAGNSDDGTEYVTNKTTSGTAGDGGSAYIQFAFGNADNVPTPLYFYDGGTGTAANANYGGSDRSVTVSENFEYLSFFVFDIEGTWTNSTDTFTVDGTTYTLSAQTAGPYGMVRSFSGTTLTVIKGIGSADFAGTDTFRDVPASNDGTRALATVSSVDVASNALEVTNYLTKDKTNAANNVDRLTSLVIGPGQSLIVESATQNNIFSLVGFQDNSTVLTKRVFGN</sequence>
<dbReference type="EMBL" id="KJ019084">
    <property type="protein sequence ID" value="AIX27179.1"/>
    <property type="molecule type" value="Genomic_DNA"/>
</dbReference>
<evidence type="ECO:0000313" key="5">
    <source>
        <dbReference type="EMBL" id="AIX27957.1"/>
    </source>
</evidence>
<dbReference type="EMBL" id="KJ019039">
    <property type="protein sequence ID" value="AIX17044.1"/>
    <property type="molecule type" value="Genomic_DNA"/>
</dbReference>
<dbReference type="EMBL" id="KJ019030">
    <property type="protein sequence ID" value="AIX15077.1"/>
    <property type="molecule type" value="Genomic_DNA"/>
</dbReference>
<gene>
    <name evidence="1" type="ORF">Syn7803C47_28</name>
    <name evidence="2" type="ORF">Syn7803C60_28</name>
    <name evidence="3" type="ORF">Syn7803US102_28</name>
    <name evidence="4" type="ORF">Syn7803US123_28</name>
    <name evidence="5" type="ORF">Syn7803US19_28</name>
</gene>
<evidence type="ECO:0000313" key="4">
    <source>
        <dbReference type="EMBL" id="AIX27179.1"/>
    </source>
</evidence>
<reference evidence="6 7" key="1">
    <citation type="submission" date="2013-12" db="EMBL/GenBank/DDBJ databases">
        <title>Ecological redundancy of diverse viral populations within a natural community.</title>
        <authorList>
            <person name="Gregory A.C."/>
            <person name="LaButti K."/>
            <person name="Copeland A."/>
            <person name="Woyke T."/>
            <person name="Sullivan M.B."/>
        </authorList>
    </citation>
    <scope>NUCLEOTIDE SEQUENCE [LARGE SCALE GENOMIC DNA]</scope>
    <source>
        <strain evidence="1">Syn7803C47</strain>
        <strain evidence="2">Syn7803C60</strain>
        <strain evidence="3">Syn7803US102</strain>
        <strain evidence="4">Syn7803US123</strain>
        <strain evidence="5">Syn7803US19</strain>
    </source>
</reference>
<dbReference type="Proteomes" id="UP000185401">
    <property type="component" value="Segment"/>
</dbReference>
<evidence type="ECO:0000313" key="6">
    <source>
        <dbReference type="Proteomes" id="UP000185397"/>
    </source>
</evidence>
<evidence type="ECO:0000313" key="2">
    <source>
        <dbReference type="EMBL" id="AIX17044.1"/>
    </source>
</evidence>
<proteinExistence type="predicted"/>